<protein>
    <submittedName>
        <fullName evidence="1">Uncharacterized protein</fullName>
    </submittedName>
</protein>
<comment type="caution">
    <text evidence="1">The sequence shown here is derived from an EMBL/GenBank/DDBJ whole genome shotgun (WGS) entry which is preliminary data.</text>
</comment>
<accession>A0AAE0Z364</accession>
<gene>
    <name evidence="1" type="ORF">RRG08_014202</name>
</gene>
<name>A0AAE0Z364_9GAST</name>
<organism evidence="1 2">
    <name type="scientific">Elysia crispata</name>
    <name type="common">lettuce slug</name>
    <dbReference type="NCBI Taxonomy" id="231223"/>
    <lineage>
        <taxon>Eukaryota</taxon>
        <taxon>Metazoa</taxon>
        <taxon>Spiralia</taxon>
        <taxon>Lophotrochozoa</taxon>
        <taxon>Mollusca</taxon>
        <taxon>Gastropoda</taxon>
        <taxon>Heterobranchia</taxon>
        <taxon>Euthyneura</taxon>
        <taxon>Panpulmonata</taxon>
        <taxon>Sacoglossa</taxon>
        <taxon>Placobranchoidea</taxon>
        <taxon>Plakobranchidae</taxon>
        <taxon>Elysia</taxon>
    </lineage>
</organism>
<dbReference type="AlphaFoldDB" id="A0AAE0Z364"/>
<dbReference type="Proteomes" id="UP001283361">
    <property type="component" value="Unassembled WGS sequence"/>
</dbReference>
<keyword evidence="2" id="KW-1185">Reference proteome</keyword>
<evidence type="ECO:0000313" key="2">
    <source>
        <dbReference type="Proteomes" id="UP001283361"/>
    </source>
</evidence>
<dbReference type="EMBL" id="JAWDGP010004825">
    <property type="protein sequence ID" value="KAK3761840.1"/>
    <property type="molecule type" value="Genomic_DNA"/>
</dbReference>
<evidence type="ECO:0000313" key="1">
    <source>
        <dbReference type="EMBL" id="KAK3761840.1"/>
    </source>
</evidence>
<sequence>MSRGQQLIASHQVRIPLVRADHQPHPQRLPCCYRHRIIDFLKQGRHDLAVSGWVELSTGHSEPSHEDDDVPLSAVITIKQDWSAVGVPTESS</sequence>
<reference evidence="1" key="1">
    <citation type="journal article" date="2023" name="G3 (Bethesda)">
        <title>A reference genome for the long-term kleptoplast-retaining sea slug Elysia crispata morphotype clarki.</title>
        <authorList>
            <person name="Eastman K.E."/>
            <person name="Pendleton A.L."/>
            <person name="Shaikh M.A."/>
            <person name="Suttiyut T."/>
            <person name="Ogas R."/>
            <person name="Tomko P."/>
            <person name="Gavelis G."/>
            <person name="Widhalm J.R."/>
            <person name="Wisecaver J.H."/>
        </authorList>
    </citation>
    <scope>NUCLEOTIDE SEQUENCE</scope>
    <source>
        <strain evidence="1">ECLA1</strain>
    </source>
</reference>
<proteinExistence type="predicted"/>